<gene>
    <name evidence="12" type="ORF">PIIN_11695</name>
</gene>
<dbReference type="GO" id="GO:0000226">
    <property type="term" value="P:microtubule cytoskeleton organization"/>
    <property type="evidence" value="ECO:0007669"/>
    <property type="project" value="TreeGrafter"/>
</dbReference>
<dbReference type="Pfam" id="PF05783">
    <property type="entry name" value="DLIC"/>
    <property type="match status" value="2"/>
</dbReference>
<keyword evidence="7" id="KW-0067">ATP-binding</keyword>
<dbReference type="GO" id="GO:0005524">
    <property type="term" value="F:ATP binding"/>
    <property type="evidence" value="ECO:0007669"/>
    <property type="project" value="UniProtKB-KW"/>
</dbReference>
<evidence type="ECO:0000256" key="8">
    <source>
        <dbReference type="ARBA" id="ARBA00023017"/>
    </source>
</evidence>
<comment type="subcellular location">
    <subcellularLocation>
        <location evidence="1">Cytoplasm</location>
        <location evidence="1">Cytoskeleton</location>
    </subcellularLocation>
</comment>
<evidence type="ECO:0000256" key="5">
    <source>
        <dbReference type="ARBA" id="ARBA00022701"/>
    </source>
</evidence>
<feature type="compositionally biased region" description="Low complexity" evidence="11">
    <location>
        <begin position="555"/>
        <end position="576"/>
    </location>
</feature>
<dbReference type="GO" id="GO:0035974">
    <property type="term" value="C:meiotic spindle pole body"/>
    <property type="evidence" value="ECO:0007669"/>
    <property type="project" value="TreeGrafter"/>
</dbReference>
<organism evidence="12 13">
    <name type="scientific">Serendipita indica (strain DSM 11827)</name>
    <name type="common">Root endophyte fungus</name>
    <name type="synonym">Piriformospora indica</name>
    <dbReference type="NCBI Taxonomy" id="1109443"/>
    <lineage>
        <taxon>Eukaryota</taxon>
        <taxon>Fungi</taxon>
        <taxon>Dikarya</taxon>
        <taxon>Basidiomycota</taxon>
        <taxon>Agaricomycotina</taxon>
        <taxon>Agaricomycetes</taxon>
        <taxon>Sebacinales</taxon>
        <taxon>Serendipitaceae</taxon>
        <taxon>Serendipita</taxon>
    </lineage>
</organism>
<keyword evidence="6" id="KW-0547">Nucleotide-binding</keyword>
<dbReference type="InParanoid" id="G4TNC6"/>
<dbReference type="GO" id="GO:0007018">
    <property type="term" value="P:microtubule-based movement"/>
    <property type="evidence" value="ECO:0007669"/>
    <property type="project" value="InterPro"/>
</dbReference>
<evidence type="ECO:0000256" key="3">
    <source>
        <dbReference type="ARBA" id="ARBA00022448"/>
    </source>
</evidence>
<comment type="caution">
    <text evidence="12">The sequence shown here is derived from an EMBL/GenBank/DDBJ whole genome shotgun (WGS) entry which is preliminary data.</text>
</comment>
<keyword evidence="3" id="KW-0813">Transport</keyword>
<evidence type="ECO:0000256" key="11">
    <source>
        <dbReference type="SAM" id="MobiDB-lite"/>
    </source>
</evidence>
<sequence>MATTSRPSSPTQDLWSSILDSVSKSRSTPSKQILILGEPRTGKSTLASALLQKPLDLDRPKDDFALGFDWADVRDDTDEDTLARISIYTVQSSNPVHTSLIPQSLPPKSALGNTLAMIVLDWTKPWTFVEQLEFWLRWIERWAQGDGSRELEVVREEGKEKLLYHLQHYTEPTDEPLPMTTATLASSALPLPAGTFTNNVAGIPIIVVCTKADMIDDNSEIAGAGAGGMGGMVKSKGGEWEERTDGVMQVLRTICLKYGAALFYSTQVPTTMAVLRQYALHYLFLPSPPQPVIGSTDAPAPVRNLFKFNHPANALDRDRIVIPAGWDSWGKIKILRDDFEPSRWADAWEKDMDSFAPTRTVNGTAPTLGESLLTPPISGGARANFKVLVGSDRGPAAQSLPPIIKPVPEQVFLQQHYETLAKDPARDPRASFRQPAVAVDGASISSSASGAGGVGVGVVGPLGSSSFSLPSVEKALVDMEGGPELDRSTRLADRDRLAARTNTSGAAARREARGGAPLQPLGISQQVPRSGVSPTTGGSPALPQSQHEQLQNFFNSLLSSRTGRGSGSGSANAPSAPRNPNPPADSS</sequence>
<reference evidence="12 13" key="1">
    <citation type="journal article" date="2011" name="PLoS Pathog.">
        <title>Endophytic Life Strategies Decoded by Genome and Transcriptome Analyses of the Mutualistic Root Symbiont Piriformospora indica.</title>
        <authorList>
            <person name="Zuccaro A."/>
            <person name="Lahrmann U."/>
            <person name="Guldener U."/>
            <person name="Langen G."/>
            <person name="Pfiffi S."/>
            <person name="Biedenkopf D."/>
            <person name="Wong P."/>
            <person name="Samans B."/>
            <person name="Grimm C."/>
            <person name="Basiewicz M."/>
            <person name="Murat C."/>
            <person name="Martin F."/>
            <person name="Kogel K.H."/>
        </authorList>
    </citation>
    <scope>NUCLEOTIDE SEQUENCE [LARGE SCALE GENOMIC DNA]</scope>
    <source>
        <strain evidence="12 13">DSM 11827</strain>
    </source>
</reference>
<evidence type="ECO:0008006" key="14">
    <source>
        <dbReference type="Google" id="ProtNLM"/>
    </source>
</evidence>
<dbReference type="HOGENOM" id="CLU_021937_1_0_1"/>
<dbReference type="OMA" id="WTRPWSF"/>
<dbReference type="GO" id="GO:0045504">
    <property type="term" value="F:dynein heavy chain binding"/>
    <property type="evidence" value="ECO:0007669"/>
    <property type="project" value="TreeGrafter"/>
</dbReference>
<evidence type="ECO:0000313" key="12">
    <source>
        <dbReference type="EMBL" id="CCA72823.1"/>
    </source>
</evidence>
<keyword evidence="4" id="KW-0963">Cytoplasm</keyword>
<dbReference type="PANTHER" id="PTHR12688">
    <property type="entry name" value="DYNEIN LIGHT INTERMEDIATE CHAIN"/>
    <property type="match status" value="1"/>
</dbReference>
<dbReference type="eggNOG" id="KOG3905">
    <property type="taxonomic scope" value="Eukaryota"/>
</dbReference>
<dbReference type="PANTHER" id="PTHR12688:SF0">
    <property type="entry name" value="DYNEIN LIGHT INTERMEDIATE CHAIN"/>
    <property type="match status" value="1"/>
</dbReference>
<dbReference type="InterPro" id="IPR008467">
    <property type="entry name" value="Dynein1_light_intermed_chain"/>
</dbReference>
<keyword evidence="10" id="KW-0206">Cytoskeleton</keyword>
<dbReference type="Proteomes" id="UP000007148">
    <property type="component" value="Unassembled WGS sequence"/>
</dbReference>
<name>G4TNC6_SERID</name>
<dbReference type="OrthoDB" id="27603at2759"/>
<evidence type="ECO:0000256" key="10">
    <source>
        <dbReference type="ARBA" id="ARBA00023212"/>
    </source>
</evidence>
<dbReference type="GO" id="GO:0005874">
    <property type="term" value="C:microtubule"/>
    <property type="evidence" value="ECO:0007669"/>
    <property type="project" value="UniProtKB-KW"/>
</dbReference>
<dbReference type="InterPro" id="IPR022780">
    <property type="entry name" value="Dynein_light_int_chain"/>
</dbReference>
<evidence type="ECO:0000256" key="9">
    <source>
        <dbReference type="ARBA" id="ARBA00023175"/>
    </source>
</evidence>
<feature type="compositionally biased region" description="Basic and acidic residues" evidence="11">
    <location>
        <begin position="484"/>
        <end position="498"/>
    </location>
</feature>
<dbReference type="Gene3D" id="3.40.50.300">
    <property type="entry name" value="P-loop containing nucleotide triphosphate hydrolases"/>
    <property type="match status" value="1"/>
</dbReference>
<evidence type="ECO:0000256" key="4">
    <source>
        <dbReference type="ARBA" id="ARBA00022490"/>
    </source>
</evidence>
<feature type="compositionally biased region" description="Pro residues" evidence="11">
    <location>
        <begin position="577"/>
        <end position="587"/>
    </location>
</feature>
<protein>
    <recommendedName>
        <fullName evidence="14">Dynein light intermediate chain</fullName>
    </recommendedName>
</protein>
<evidence type="ECO:0000313" key="13">
    <source>
        <dbReference type="Proteomes" id="UP000007148"/>
    </source>
</evidence>
<feature type="compositionally biased region" description="Polar residues" evidence="11">
    <location>
        <begin position="522"/>
        <end position="554"/>
    </location>
</feature>
<dbReference type="EMBL" id="CAFZ01000185">
    <property type="protein sequence ID" value="CCA72823.1"/>
    <property type="molecule type" value="Genomic_DNA"/>
</dbReference>
<dbReference type="InterPro" id="IPR027417">
    <property type="entry name" value="P-loop_NTPase"/>
</dbReference>
<keyword evidence="5" id="KW-0493">Microtubule</keyword>
<proteinExistence type="inferred from homology"/>
<evidence type="ECO:0000256" key="6">
    <source>
        <dbReference type="ARBA" id="ARBA00022741"/>
    </source>
</evidence>
<dbReference type="AlphaFoldDB" id="G4TNC6"/>
<accession>G4TNC6</accession>
<feature type="region of interest" description="Disordered" evidence="11">
    <location>
        <begin position="480"/>
        <end position="587"/>
    </location>
</feature>
<keyword evidence="8" id="KW-0243">Dynein</keyword>
<keyword evidence="9" id="KW-0505">Motor protein</keyword>
<dbReference type="STRING" id="1109443.G4TNC6"/>
<evidence type="ECO:0000256" key="1">
    <source>
        <dbReference type="ARBA" id="ARBA00004245"/>
    </source>
</evidence>
<evidence type="ECO:0000256" key="2">
    <source>
        <dbReference type="ARBA" id="ARBA00006831"/>
    </source>
</evidence>
<keyword evidence="13" id="KW-1185">Reference proteome</keyword>
<dbReference type="SUPFAM" id="SSF52540">
    <property type="entry name" value="P-loop containing nucleoside triphosphate hydrolases"/>
    <property type="match status" value="1"/>
</dbReference>
<dbReference type="GO" id="GO:0005868">
    <property type="term" value="C:cytoplasmic dynein complex"/>
    <property type="evidence" value="ECO:0007669"/>
    <property type="project" value="InterPro"/>
</dbReference>
<evidence type="ECO:0000256" key="7">
    <source>
        <dbReference type="ARBA" id="ARBA00022840"/>
    </source>
</evidence>
<comment type="similarity">
    <text evidence="2">Belongs to the dynein light intermediate chain family.</text>
</comment>